<dbReference type="Gene3D" id="2.60.40.1220">
    <property type="match status" value="1"/>
</dbReference>
<reference evidence="12 13" key="1">
    <citation type="submission" date="2020-08" db="EMBL/GenBank/DDBJ databases">
        <title>Novel species in genus Aeromicrobium.</title>
        <authorList>
            <person name="Zhang G."/>
        </authorList>
    </citation>
    <scope>NUCLEOTIDE SEQUENCE [LARGE SCALE GENOMIC DNA]</scope>
    <source>
        <strain evidence="13">zg-629</strain>
    </source>
</reference>
<name>A0ABX6SQA2_9ACTN</name>
<dbReference type="EMBL" id="CP060587">
    <property type="protein sequence ID" value="QNL93257.1"/>
    <property type="molecule type" value="Genomic_DNA"/>
</dbReference>
<dbReference type="InterPro" id="IPR007348">
    <property type="entry name" value="CopC_dom"/>
</dbReference>
<evidence type="ECO:0000259" key="11">
    <source>
        <dbReference type="Pfam" id="PF05425"/>
    </source>
</evidence>
<feature type="transmembrane region" description="Helical" evidence="9">
    <location>
        <begin position="408"/>
        <end position="427"/>
    </location>
</feature>
<dbReference type="InterPro" id="IPR008457">
    <property type="entry name" value="Cu-R_CopD_dom"/>
</dbReference>
<feature type="transmembrane region" description="Helical" evidence="9">
    <location>
        <begin position="296"/>
        <end position="317"/>
    </location>
</feature>
<gene>
    <name evidence="12" type="ORF">H9L21_08920</name>
</gene>
<evidence type="ECO:0000256" key="9">
    <source>
        <dbReference type="SAM" id="Phobius"/>
    </source>
</evidence>
<sequence>MTLPAPARRARLAAVLSGLLLLVVMWPAAAFGHASPIGSTPADGQVLTTPPDQMTVSFTEPVTLGGTGNAVLDATGEPSPTTFSVSGRVLTIRPEQPLPRGSHVVTWRVVSADSHPVTGGFTFAVGEATPGAIGVPDSQAERELSVVRTTVDALRYAGVLGLAGLVVFSLFIVPSAVRRQPLVARRTRGATYGFAGLAVVSTLLLAPLTATWESGRTLASAWGVDAWRDGLTSAAGVAVLVVVLGAALAVAGRRRRPVVAAVGVALAVASLLPVGHTRSYGPAWLVLTADLVHVSAAALWWGGLVGLAIVLAAGSALRVADRATAIARFSAVAGLVLVALVAAGIVLYWRIADSLPALWQTGYGRAVLVKALLLVPVVAVAAWNRFVLVRRLTGREAGAATALLRRTVTFELIVVAGVLVATGVLVGQTPPPRADTVVIGVSTVQRLELDLDDAHRVTVVVSPARRGPNAIQVSLTDREGAAVDVPDAPRLQLGLEEAGVGALNRTLTRTRAGHWQTTADLPLAGAWRVSVAVRIDRFEEPVVSGEVQIP</sequence>
<keyword evidence="4" id="KW-0479">Metal-binding</keyword>
<feature type="transmembrane region" description="Helical" evidence="9">
    <location>
        <begin position="329"/>
        <end position="351"/>
    </location>
</feature>
<dbReference type="InterPro" id="IPR014755">
    <property type="entry name" value="Cu-Rt/internalin_Ig-like"/>
</dbReference>
<dbReference type="Pfam" id="PF05425">
    <property type="entry name" value="CopD"/>
    <property type="match status" value="1"/>
</dbReference>
<dbReference type="SUPFAM" id="SSF81296">
    <property type="entry name" value="E set domains"/>
    <property type="match status" value="1"/>
</dbReference>
<keyword evidence="5" id="KW-0732">Signal</keyword>
<evidence type="ECO:0000256" key="8">
    <source>
        <dbReference type="ARBA" id="ARBA00023136"/>
    </source>
</evidence>
<keyword evidence="6 9" id="KW-1133">Transmembrane helix</keyword>
<feature type="domain" description="CopC" evidence="10">
    <location>
        <begin position="33"/>
        <end position="125"/>
    </location>
</feature>
<dbReference type="InterPro" id="IPR014756">
    <property type="entry name" value="Ig_E-set"/>
</dbReference>
<proteinExistence type="predicted"/>
<evidence type="ECO:0000259" key="10">
    <source>
        <dbReference type="Pfam" id="PF04234"/>
    </source>
</evidence>
<feature type="transmembrane region" description="Helical" evidence="9">
    <location>
        <begin position="258"/>
        <end position="276"/>
    </location>
</feature>
<feature type="transmembrane region" description="Helical" evidence="9">
    <location>
        <begin position="230"/>
        <end position="251"/>
    </location>
</feature>
<keyword evidence="7" id="KW-0186">Copper</keyword>
<evidence type="ECO:0000256" key="5">
    <source>
        <dbReference type="ARBA" id="ARBA00022729"/>
    </source>
</evidence>
<evidence type="ECO:0000256" key="4">
    <source>
        <dbReference type="ARBA" id="ARBA00022723"/>
    </source>
</evidence>
<evidence type="ECO:0000313" key="12">
    <source>
        <dbReference type="EMBL" id="QNL93257.1"/>
    </source>
</evidence>
<evidence type="ECO:0000256" key="7">
    <source>
        <dbReference type="ARBA" id="ARBA00023008"/>
    </source>
</evidence>
<keyword evidence="3 9" id="KW-0812">Transmembrane</keyword>
<organism evidence="12 13">
    <name type="scientific">Aeromicrobium senzhongii</name>
    <dbReference type="NCBI Taxonomy" id="2663859"/>
    <lineage>
        <taxon>Bacteria</taxon>
        <taxon>Bacillati</taxon>
        <taxon>Actinomycetota</taxon>
        <taxon>Actinomycetes</taxon>
        <taxon>Propionibacteriales</taxon>
        <taxon>Nocardioidaceae</taxon>
        <taxon>Aeromicrobium</taxon>
    </lineage>
</organism>
<evidence type="ECO:0000313" key="13">
    <source>
        <dbReference type="Proteomes" id="UP000515871"/>
    </source>
</evidence>
<dbReference type="Pfam" id="PF04234">
    <property type="entry name" value="CopC"/>
    <property type="match status" value="1"/>
</dbReference>
<evidence type="ECO:0000256" key="1">
    <source>
        <dbReference type="ARBA" id="ARBA00004651"/>
    </source>
</evidence>
<evidence type="ECO:0000256" key="2">
    <source>
        <dbReference type="ARBA" id="ARBA00022475"/>
    </source>
</evidence>
<dbReference type="InterPro" id="IPR032694">
    <property type="entry name" value="CopC/D"/>
</dbReference>
<keyword evidence="8 9" id="KW-0472">Membrane</keyword>
<evidence type="ECO:0000256" key="6">
    <source>
        <dbReference type="ARBA" id="ARBA00022989"/>
    </source>
</evidence>
<feature type="transmembrane region" description="Helical" evidence="9">
    <location>
        <begin position="363"/>
        <end position="387"/>
    </location>
</feature>
<feature type="transmembrane region" description="Helical" evidence="9">
    <location>
        <begin position="156"/>
        <end position="177"/>
    </location>
</feature>
<feature type="transmembrane region" description="Helical" evidence="9">
    <location>
        <begin position="189"/>
        <end position="210"/>
    </location>
</feature>
<comment type="subcellular location">
    <subcellularLocation>
        <location evidence="1">Cell membrane</location>
        <topology evidence="1">Multi-pass membrane protein</topology>
    </subcellularLocation>
</comment>
<protein>
    <submittedName>
        <fullName evidence="12">Copper resistance protein CopC/CopD</fullName>
    </submittedName>
</protein>
<dbReference type="Proteomes" id="UP000515871">
    <property type="component" value="Chromosome"/>
</dbReference>
<evidence type="ECO:0000256" key="3">
    <source>
        <dbReference type="ARBA" id="ARBA00022692"/>
    </source>
</evidence>
<dbReference type="RefSeq" id="WP_154594825.1">
    <property type="nucleotide sequence ID" value="NZ_CP060587.1"/>
</dbReference>
<dbReference type="PANTHER" id="PTHR34820:SF4">
    <property type="entry name" value="INNER MEMBRANE PROTEIN YEBZ"/>
    <property type="match status" value="1"/>
</dbReference>
<dbReference type="PANTHER" id="PTHR34820">
    <property type="entry name" value="INNER MEMBRANE PROTEIN YEBZ"/>
    <property type="match status" value="1"/>
</dbReference>
<feature type="domain" description="Copper resistance protein D" evidence="11">
    <location>
        <begin position="325"/>
        <end position="425"/>
    </location>
</feature>
<keyword evidence="2" id="KW-1003">Cell membrane</keyword>
<keyword evidence="13" id="KW-1185">Reference proteome</keyword>
<accession>A0ABX6SQA2</accession>